<feature type="coiled-coil region" evidence="1">
    <location>
        <begin position="181"/>
        <end position="208"/>
    </location>
</feature>
<reference evidence="2 3" key="1">
    <citation type="journal article" date="2017" name="Genome Med.">
        <title>A novel Ruminococcus gnavus clade enriched in inflammatory bowel disease patients.</title>
        <authorList>
            <person name="Hall A.B."/>
            <person name="Yassour M."/>
            <person name="Sauk J."/>
            <person name="Garner A."/>
            <person name="Jiang X."/>
            <person name="Arthur T."/>
            <person name="Lagoudas G.K."/>
            <person name="Vatanen T."/>
            <person name="Fornelos N."/>
            <person name="Wilson R."/>
            <person name="Bertha M."/>
            <person name="Cohen M."/>
            <person name="Garber J."/>
            <person name="Khalili H."/>
            <person name="Gevers D."/>
            <person name="Ananthakrishnan A.N."/>
            <person name="Kugathasan S."/>
            <person name="Lander E.S."/>
            <person name="Blainey P."/>
            <person name="Vlamakis H."/>
            <person name="Xavier R.J."/>
            <person name="Huttenhower C."/>
        </authorList>
    </citation>
    <scope>NUCLEOTIDE SEQUENCE [LARGE SCALE GENOMIC DNA]</scope>
    <source>
        <strain evidence="2 3">RJX1128</strain>
    </source>
</reference>
<name>A0A2N5Q0J4_MEDGN</name>
<dbReference type="EMBL" id="NIHW01000014">
    <property type="protein sequence ID" value="PLT87252.1"/>
    <property type="molecule type" value="Genomic_DNA"/>
</dbReference>
<comment type="caution">
    <text evidence="2">The sequence shown here is derived from an EMBL/GenBank/DDBJ whole genome shotgun (WGS) entry which is preliminary data.</text>
</comment>
<dbReference type="Proteomes" id="UP000234840">
    <property type="component" value="Unassembled WGS sequence"/>
</dbReference>
<evidence type="ECO:0000313" key="2">
    <source>
        <dbReference type="EMBL" id="PLT87252.1"/>
    </source>
</evidence>
<feature type="non-terminal residue" evidence="2">
    <location>
        <position position="1"/>
    </location>
</feature>
<evidence type="ECO:0000313" key="3">
    <source>
        <dbReference type="Proteomes" id="UP000234840"/>
    </source>
</evidence>
<organism evidence="2 3">
    <name type="scientific">Mediterraneibacter gnavus</name>
    <name type="common">Ruminococcus gnavus</name>
    <dbReference type="NCBI Taxonomy" id="33038"/>
    <lineage>
        <taxon>Bacteria</taxon>
        <taxon>Bacillati</taxon>
        <taxon>Bacillota</taxon>
        <taxon>Clostridia</taxon>
        <taxon>Lachnospirales</taxon>
        <taxon>Lachnospiraceae</taxon>
        <taxon>Mediterraneibacter</taxon>
    </lineage>
</organism>
<evidence type="ECO:0000256" key="1">
    <source>
        <dbReference type="SAM" id="Coils"/>
    </source>
</evidence>
<accession>A0A2N5Q0J4</accession>
<dbReference type="AlphaFoldDB" id="A0A2N5Q0J4"/>
<sequence length="213" mass="25036">YLFYISDLYSGMTKDENLYGTKRIQIPTPQFVIFYNGSQEQPDRKILRLSDAYCVKEEHPALELTAVMLNINRGHNEKLKEMCKSLKDYSEYTARVREYAQVKPVEEAVEQAISECIREGIMAEFLKQNRAEAKQVSIYEYDEEKHMRQEREASWEEGKFEGKIELLRMQIQKKLVKGKSISEISEELEEEEDVIAEMIREMGEERATGKEEQ</sequence>
<keyword evidence="1" id="KW-0175">Coiled coil</keyword>
<dbReference type="RefSeq" id="WP_101882366.1">
    <property type="nucleotide sequence ID" value="NZ_NIHW01000014.1"/>
</dbReference>
<protein>
    <recommendedName>
        <fullName evidence="4">Transposase</fullName>
    </recommendedName>
</protein>
<evidence type="ECO:0008006" key="4">
    <source>
        <dbReference type="Google" id="ProtNLM"/>
    </source>
</evidence>
<gene>
    <name evidence="2" type="ORF">CDL20_07255</name>
</gene>
<proteinExistence type="predicted"/>